<dbReference type="GO" id="GO:0005886">
    <property type="term" value="C:plasma membrane"/>
    <property type="evidence" value="ECO:0000318"/>
    <property type="project" value="GO_Central"/>
</dbReference>
<dbReference type="AlphaFoldDB" id="B9RF73"/>
<dbReference type="Pfam" id="PF00069">
    <property type="entry name" value="Pkinase"/>
    <property type="match status" value="1"/>
</dbReference>
<dbReference type="EMBL" id="EQ973777">
    <property type="protein sequence ID" value="EEF49844.1"/>
    <property type="molecule type" value="Genomic_DNA"/>
</dbReference>
<reference evidence="5" key="1">
    <citation type="journal article" date="2010" name="Nat. Biotechnol.">
        <title>Draft genome sequence of the oilseed species Ricinus communis.</title>
        <authorList>
            <person name="Chan A.P."/>
            <person name="Crabtree J."/>
            <person name="Zhao Q."/>
            <person name="Lorenzi H."/>
            <person name="Orvis J."/>
            <person name="Puiu D."/>
            <person name="Melake-Berhan A."/>
            <person name="Jones K.M."/>
            <person name="Redman J."/>
            <person name="Chen G."/>
            <person name="Cahoon E.B."/>
            <person name="Gedil M."/>
            <person name="Stanke M."/>
            <person name="Haas B.J."/>
            <person name="Wortman J.R."/>
            <person name="Fraser-Liggett C.M."/>
            <person name="Ravel J."/>
            <person name="Rabinowicz P.D."/>
        </authorList>
    </citation>
    <scope>NUCLEOTIDE SEQUENCE [LARGE SCALE GENOMIC DNA]</scope>
    <source>
        <strain evidence="5">cv. Hale</strain>
    </source>
</reference>
<sequence length="356" mass="41138">MFSCFRDNMDENETALMRNGGILLEKSIAFNNGRGNPIRWFSVDELQTATNSYSQNNVIYEGGWHTLYKGFLRDRPVIVKRYRNNIHERVCPINDIVFASEMSRHKNVLKLLGCCLESEIPILVFEYAEKGKLQDYIYKTDSASFRPLLWKSRLKIAVDAANVIAYLHTACPRPVVHRDITLSNIWLDEDYVAKVTDFTVSMSILEGETHIEDFVLGTCGYAAPEYVRSGIFNEKIDVFSFGVLLLVLLTDQKPFQGNWENILKDARFDEIIGSLIVEKGLWSEKEQLETFLTRTRQKLDLTIDPIIVEEGPWPEKEQQLKAFLMLGVQCIDPDEENRPEITDVAKQLRHFYLSYF</sequence>
<keyword evidence="5" id="KW-1185">Reference proteome</keyword>
<evidence type="ECO:0000256" key="2">
    <source>
        <dbReference type="ARBA" id="ARBA00022840"/>
    </source>
</evidence>
<evidence type="ECO:0000313" key="4">
    <source>
        <dbReference type="EMBL" id="EEF49844.1"/>
    </source>
</evidence>
<dbReference type="Gene3D" id="1.10.510.10">
    <property type="entry name" value="Transferase(Phosphotransferase) domain 1"/>
    <property type="match status" value="1"/>
</dbReference>
<dbReference type="STRING" id="3988.B9RF73"/>
<dbReference type="InterPro" id="IPR045274">
    <property type="entry name" value="WAK-like"/>
</dbReference>
<dbReference type="eggNOG" id="KOG1187">
    <property type="taxonomic scope" value="Eukaryota"/>
</dbReference>
<keyword evidence="2" id="KW-0067">ATP-binding</keyword>
<dbReference type="GO" id="GO:0004672">
    <property type="term" value="F:protein kinase activity"/>
    <property type="evidence" value="ECO:0007669"/>
    <property type="project" value="InterPro"/>
</dbReference>
<dbReference type="FunCoup" id="B9RF73">
    <property type="interactions" value="451"/>
</dbReference>
<dbReference type="GO" id="GO:0007166">
    <property type="term" value="P:cell surface receptor signaling pathway"/>
    <property type="evidence" value="ECO:0000318"/>
    <property type="project" value="GO_Central"/>
</dbReference>
<dbReference type="PANTHER" id="PTHR27005:SF499">
    <property type="entry name" value="PROTEIN KINASE DOMAIN-CONTAINING PROTEIN"/>
    <property type="match status" value="1"/>
</dbReference>
<feature type="domain" description="Protein kinase" evidence="3">
    <location>
        <begin position="53"/>
        <end position="353"/>
    </location>
</feature>
<dbReference type="PROSITE" id="PS50011">
    <property type="entry name" value="PROTEIN_KINASE_DOM"/>
    <property type="match status" value="1"/>
</dbReference>
<dbReference type="InterPro" id="IPR000719">
    <property type="entry name" value="Prot_kinase_dom"/>
</dbReference>
<dbReference type="SUPFAM" id="SSF56112">
    <property type="entry name" value="Protein kinase-like (PK-like)"/>
    <property type="match status" value="1"/>
</dbReference>
<gene>
    <name evidence="4" type="ORF">RCOM_1432020</name>
</gene>
<protein>
    <submittedName>
        <fullName evidence="4">Serine-threonine protein kinase, plant-type, putative</fullName>
    </submittedName>
</protein>
<keyword evidence="4" id="KW-0808">Transferase</keyword>
<dbReference type="Proteomes" id="UP000008311">
    <property type="component" value="Unassembled WGS sequence"/>
</dbReference>
<evidence type="ECO:0000313" key="5">
    <source>
        <dbReference type="Proteomes" id="UP000008311"/>
    </source>
</evidence>
<dbReference type="GO" id="GO:0005524">
    <property type="term" value="F:ATP binding"/>
    <property type="evidence" value="ECO:0007669"/>
    <property type="project" value="UniProtKB-KW"/>
</dbReference>
<keyword evidence="4" id="KW-0418">Kinase</keyword>
<dbReference type="InParanoid" id="B9RF73"/>
<dbReference type="Gene3D" id="3.30.200.20">
    <property type="entry name" value="Phosphorylase Kinase, domain 1"/>
    <property type="match status" value="1"/>
</dbReference>
<dbReference type="PANTHER" id="PTHR27005">
    <property type="entry name" value="WALL-ASSOCIATED RECEPTOR KINASE-LIKE 21"/>
    <property type="match status" value="1"/>
</dbReference>
<proteinExistence type="predicted"/>
<evidence type="ECO:0000256" key="1">
    <source>
        <dbReference type="ARBA" id="ARBA00022741"/>
    </source>
</evidence>
<name>B9RF73_RICCO</name>
<dbReference type="GO" id="GO:0006952">
    <property type="term" value="P:defense response"/>
    <property type="evidence" value="ECO:0000318"/>
    <property type="project" value="GO_Central"/>
</dbReference>
<accession>B9RF73</accession>
<evidence type="ECO:0000259" key="3">
    <source>
        <dbReference type="PROSITE" id="PS50011"/>
    </source>
</evidence>
<organism evidence="4 5">
    <name type="scientific">Ricinus communis</name>
    <name type="common">Castor bean</name>
    <dbReference type="NCBI Taxonomy" id="3988"/>
    <lineage>
        <taxon>Eukaryota</taxon>
        <taxon>Viridiplantae</taxon>
        <taxon>Streptophyta</taxon>
        <taxon>Embryophyta</taxon>
        <taxon>Tracheophyta</taxon>
        <taxon>Spermatophyta</taxon>
        <taxon>Magnoliopsida</taxon>
        <taxon>eudicotyledons</taxon>
        <taxon>Gunneridae</taxon>
        <taxon>Pentapetalae</taxon>
        <taxon>rosids</taxon>
        <taxon>fabids</taxon>
        <taxon>Malpighiales</taxon>
        <taxon>Euphorbiaceae</taxon>
        <taxon>Acalyphoideae</taxon>
        <taxon>Acalypheae</taxon>
        <taxon>Ricinus</taxon>
    </lineage>
</organism>
<keyword evidence="1" id="KW-0547">Nucleotide-binding</keyword>
<dbReference type="InterPro" id="IPR011009">
    <property type="entry name" value="Kinase-like_dom_sf"/>
</dbReference>